<dbReference type="InterPro" id="IPR051584">
    <property type="entry name" value="GPCR-associated_LMBR1"/>
</dbReference>
<name>A0A176W935_MARPO</name>
<feature type="compositionally biased region" description="Polar residues" evidence="7">
    <location>
        <begin position="692"/>
        <end position="704"/>
    </location>
</feature>
<evidence type="ECO:0000256" key="6">
    <source>
        <dbReference type="SAM" id="Coils"/>
    </source>
</evidence>
<dbReference type="Proteomes" id="UP000077202">
    <property type="component" value="Unassembled WGS sequence"/>
</dbReference>
<gene>
    <name evidence="9" type="ORF">AXG93_1762s1180</name>
</gene>
<evidence type="ECO:0000256" key="3">
    <source>
        <dbReference type="ARBA" id="ARBA00022692"/>
    </source>
</evidence>
<keyword evidence="6" id="KW-0175">Coiled coil</keyword>
<feature type="region of interest" description="Disordered" evidence="7">
    <location>
        <begin position="727"/>
        <end position="774"/>
    </location>
</feature>
<evidence type="ECO:0000256" key="2">
    <source>
        <dbReference type="ARBA" id="ARBA00010487"/>
    </source>
</evidence>
<comment type="subcellular location">
    <subcellularLocation>
        <location evidence="1">Membrane</location>
        <topology evidence="1">Multi-pass membrane protein</topology>
    </subcellularLocation>
</comment>
<proteinExistence type="inferred from homology"/>
<evidence type="ECO:0000256" key="4">
    <source>
        <dbReference type="ARBA" id="ARBA00022989"/>
    </source>
</evidence>
<sequence>MWLFYTVALAITLSMVGAVLRYFAAPNVPWHVLITVGYAWFCTVVIIVLVPADIWAIHVGCLCLAENQLVDLNWKTKLRANCGSENVLRRTYVLSYNVMWLRVLVPLLQGYEDAGDFTISKRLKTSVRSNLILYSAVGVVGFFGVCIMIYLNKLQWSGVMALGMACSNTFGLVTGAFLLGFGLVEIPRSQWRNADLMFRQKLLTHRIARVAVKLDDAHQELSTAIVIAQATSNQMARQDPLRPCMDIIEQMLEQLAREDPLFKPSGGRMGESDMDYDTDEKTMADLRRRLRKAKESYYRYKSDYAGYVWEALELEETAKNIERGKTTSEWHFVTTVRPARTGSLAHHLDSLEYIWRCVLRERVMRTFAVTLGIMSFALIFAEATLPYGSDLSLFSHLIKFAGDQEILVQILAFIPLMYMCICTYFSLIRLGMMTIYYLAPKHTSSVSLLMICSMVARYAAPMCYNFINLIRLDVGNNLTTFESKMGRMADVPLIGGTQFQNYYPIFMVIYTALLAINVVDRGIRAVGSWRRFRSDYEDAEGFDPSGLVILRKERTWLEQGGTVGENVVPLARNFGGGMEMDVEADEHFIKKTLAETPAPHTSGRLKDGGSGGVDKHVAKGSSPPLIDLGGKGSNFRDSGGRAAKEPTAYHASRDAILAKYSNVKDSKSRTQSPGPANDHRSPPRPLAEDLPTNPSGKEQFQGAPSSGAKWDSMKSTFQNFSTKRLAPFRQEKEMASNVPPSSSTDHLDTIFQGLRSKREYNEADDESLDLRLLG</sequence>
<dbReference type="EMBL" id="LVLJ01001436">
    <property type="protein sequence ID" value="OAE29638.1"/>
    <property type="molecule type" value="Genomic_DNA"/>
</dbReference>
<dbReference type="GO" id="GO:0016020">
    <property type="term" value="C:membrane"/>
    <property type="evidence" value="ECO:0007669"/>
    <property type="project" value="UniProtKB-SubCell"/>
</dbReference>
<keyword evidence="4 8" id="KW-1133">Transmembrane helix</keyword>
<keyword evidence="3 8" id="KW-0812">Transmembrane</keyword>
<evidence type="ECO:0000256" key="8">
    <source>
        <dbReference type="SAM" id="Phobius"/>
    </source>
</evidence>
<feature type="transmembrane region" description="Helical" evidence="8">
    <location>
        <begin position="448"/>
        <end position="467"/>
    </location>
</feature>
<feature type="transmembrane region" description="Helical" evidence="8">
    <location>
        <begin position="502"/>
        <end position="523"/>
    </location>
</feature>
<feature type="coiled-coil region" evidence="6">
    <location>
        <begin position="276"/>
        <end position="303"/>
    </location>
</feature>
<keyword evidence="5 8" id="KW-0472">Membrane</keyword>
<protein>
    <recommendedName>
        <fullName evidence="11">LMBR1-like membrane protein</fullName>
    </recommendedName>
</protein>
<dbReference type="PANTHER" id="PTHR21355">
    <property type="entry name" value="G-PROTEIN COUPLED RECEPTOR-ASSOCIATED PROTEIN LMBRD2"/>
    <property type="match status" value="1"/>
</dbReference>
<evidence type="ECO:0008006" key="11">
    <source>
        <dbReference type="Google" id="ProtNLM"/>
    </source>
</evidence>
<evidence type="ECO:0000256" key="7">
    <source>
        <dbReference type="SAM" id="MobiDB-lite"/>
    </source>
</evidence>
<dbReference type="Pfam" id="PF04791">
    <property type="entry name" value="LMBR1"/>
    <property type="match status" value="1"/>
</dbReference>
<dbReference type="AlphaFoldDB" id="A0A176W935"/>
<evidence type="ECO:0000256" key="5">
    <source>
        <dbReference type="ARBA" id="ARBA00023136"/>
    </source>
</evidence>
<evidence type="ECO:0000256" key="1">
    <source>
        <dbReference type="ARBA" id="ARBA00004141"/>
    </source>
</evidence>
<comment type="caution">
    <text evidence="9">The sequence shown here is derived from an EMBL/GenBank/DDBJ whole genome shotgun (WGS) entry which is preliminary data.</text>
</comment>
<keyword evidence="10" id="KW-1185">Reference proteome</keyword>
<organism evidence="9 10">
    <name type="scientific">Marchantia polymorpha subsp. ruderalis</name>
    <dbReference type="NCBI Taxonomy" id="1480154"/>
    <lineage>
        <taxon>Eukaryota</taxon>
        <taxon>Viridiplantae</taxon>
        <taxon>Streptophyta</taxon>
        <taxon>Embryophyta</taxon>
        <taxon>Marchantiophyta</taxon>
        <taxon>Marchantiopsida</taxon>
        <taxon>Marchantiidae</taxon>
        <taxon>Marchantiales</taxon>
        <taxon>Marchantiaceae</taxon>
        <taxon>Marchantia</taxon>
    </lineage>
</organism>
<accession>A0A176W935</accession>
<feature type="transmembrane region" description="Helical" evidence="8">
    <location>
        <begin position="28"/>
        <end position="50"/>
    </location>
</feature>
<evidence type="ECO:0000313" key="10">
    <source>
        <dbReference type="Proteomes" id="UP000077202"/>
    </source>
</evidence>
<feature type="transmembrane region" description="Helical" evidence="8">
    <location>
        <begin position="366"/>
        <end position="386"/>
    </location>
</feature>
<evidence type="ECO:0000313" key="9">
    <source>
        <dbReference type="EMBL" id="OAE29638.1"/>
    </source>
</evidence>
<dbReference type="PANTHER" id="PTHR21355:SF0">
    <property type="entry name" value="G-PROTEIN COUPLED RECEPTOR-ASSOCIATED PROTEIN LMBRD2"/>
    <property type="match status" value="1"/>
</dbReference>
<comment type="similarity">
    <text evidence="2">Belongs to the LIMR family.</text>
</comment>
<feature type="transmembrane region" description="Helical" evidence="8">
    <location>
        <begin position="406"/>
        <end position="427"/>
    </location>
</feature>
<feature type="region of interest" description="Disordered" evidence="7">
    <location>
        <begin position="594"/>
        <end position="712"/>
    </location>
</feature>
<dbReference type="InterPro" id="IPR006876">
    <property type="entry name" value="LMBR1-like_membr_prot"/>
</dbReference>
<feature type="transmembrane region" description="Helical" evidence="8">
    <location>
        <begin position="157"/>
        <end position="184"/>
    </location>
</feature>
<feature type="transmembrane region" description="Helical" evidence="8">
    <location>
        <begin position="131"/>
        <end position="151"/>
    </location>
</feature>
<reference evidence="9" key="1">
    <citation type="submission" date="2016-03" db="EMBL/GenBank/DDBJ databases">
        <title>Mechanisms controlling the formation of the plant cell surface in tip-growing cells are functionally conserved among land plants.</title>
        <authorList>
            <person name="Honkanen S."/>
            <person name="Jones V.A."/>
            <person name="Morieri G."/>
            <person name="Champion C."/>
            <person name="Hetherington A.J."/>
            <person name="Kelly S."/>
            <person name="Saint-Marcoux D."/>
            <person name="Proust H."/>
            <person name="Prescott H."/>
            <person name="Dolan L."/>
        </authorList>
    </citation>
    <scope>NUCLEOTIDE SEQUENCE [LARGE SCALE GENOMIC DNA]</scope>
    <source>
        <tissue evidence="9">Whole gametophyte</tissue>
    </source>
</reference>